<accession>A0ABS8DFD3</accession>
<keyword evidence="9" id="KW-1185">Reference proteome</keyword>
<keyword evidence="3" id="KW-0547">Nucleotide-binding</keyword>
<dbReference type="InterPro" id="IPR050306">
    <property type="entry name" value="PfkB_Carbo_kinase"/>
</dbReference>
<dbReference type="SUPFAM" id="SSF53613">
    <property type="entry name" value="Ribokinase-like"/>
    <property type="match status" value="1"/>
</dbReference>
<dbReference type="InterPro" id="IPR029056">
    <property type="entry name" value="Ribokinase-like"/>
</dbReference>
<sequence length="318" mass="34989">MYDITVFGEILIDFTSQGINENGQMLYARNPGGAPANVAVAAGKLGAHTAFIGKAGRDMHGEFLQSVLKRENVDTTGLILDEQYFTTLAFVEVSETGERTFSFARKPGADTKLQKEEVEVDILDNTHIFHVGSLSLTEQPARDTTFYAVKRAKNKGSIISYDPNYRVSLWKDEEVAKQHMRSLVPYVDLMKISDEETVLLTDCKDIQEAAEALYRQGVKIVAVTLGAKGAYIYCKEGGSMVPGFTVTKPEDTNGAGDSFWGGFLYKISTSEKQLDELTIKELAEYARFGNAVASLCVAKKGAIPAMPRLSQVEERLEN</sequence>
<protein>
    <submittedName>
        <fullName evidence="8">Carbohydrate kinase</fullName>
    </submittedName>
</protein>
<feature type="domain" description="Carbohydrate kinase PfkB" evidence="7">
    <location>
        <begin position="3"/>
        <end position="307"/>
    </location>
</feature>
<evidence type="ECO:0000313" key="9">
    <source>
        <dbReference type="Proteomes" id="UP001299546"/>
    </source>
</evidence>
<comment type="similarity">
    <text evidence="1 6">Belongs to the carbohydrate kinase PfkB family.</text>
</comment>
<dbReference type="CDD" id="cd01167">
    <property type="entry name" value="bac_FRK"/>
    <property type="match status" value="1"/>
</dbReference>
<reference evidence="8 9" key="1">
    <citation type="submission" date="2021-10" db="EMBL/GenBank/DDBJ databases">
        <title>Collection of gut derived symbiotic bacterial strains cultured from healthy donors.</title>
        <authorList>
            <person name="Lin H."/>
            <person name="Littmann E."/>
            <person name="Kohout C."/>
            <person name="Pamer E.G."/>
        </authorList>
    </citation>
    <scope>NUCLEOTIDE SEQUENCE [LARGE SCALE GENOMIC DNA]</scope>
    <source>
        <strain evidence="8 9">DFI.1.165</strain>
    </source>
</reference>
<comment type="caution">
    <text evidence="8">The sequence shown here is derived from an EMBL/GenBank/DDBJ whole genome shotgun (WGS) entry which is preliminary data.</text>
</comment>
<gene>
    <name evidence="8" type="ORF">LIZ65_07470</name>
</gene>
<proteinExistence type="inferred from homology"/>
<evidence type="ECO:0000256" key="6">
    <source>
        <dbReference type="RuleBase" id="RU003704"/>
    </source>
</evidence>
<evidence type="ECO:0000256" key="4">
    <source>
        <dbReference type="ARBA" id="ARBA00022777"/>
    </source>
</evidence>
<evidence type="ECO:0000313" key="8">
    <source>
        <dbReference type="EMBL" id="MCB7387127.1"/>
    </source>
</evidence>
<keyword evidence="4 6" id="KW-0418">Kinase</keyword>
<evidence type="ECO:0000259" key="7">
    <source>
        <dbReference type="Pfam" id="PF00294"/>
    </source>
</evidence>
<keyword evidence="5" id="KW-0067">ATP-binding</keyword>
<dbReference type="Pfam" id="PF00294">
    <property type="entry name" value="PfkB"/>
    <property type="match status" value="1"/>
</dbReference>
<dbReference type="PANTHER" id="PTHR43085">
    <property type="entry name" value="HEXOKINASE FAMILY MEMBER"/>
    <property type="match status" value="1"/>
</dbReference>
<dbReference type="PROSITE" id="PS00584">
    <property type="entry name" value="PFKB_KINASES_2"/>
    <property type="match status" value="1"/>
</dbReference>
<name>A0ABS8DFD3_9FIRM</name>
<organism evidence="8 9">
    <name type="scientific">Bariatricus massiliensis</name>
    <dbReference type="NCBI Taxonomy" id="1745713"/>
    <lineage>
        <taxon>Bacteria</taxon>
        <taxon>Bacillati</taxon>
        <taxon>Bacillota</taxon>
        <taxon>Clostridia</taxon>
        <taxon>Lachnospirales</taxon>
        <taxon>Lachnospiraceae</taxon>
        <taxon>Bariatricus</taxon>
    </lineage>
</organism>
<evidence type="ECO:0000256" key="5">
    <source>
        <dbReference type="ARBA" id="ARBA00022840"/>
    </source>
</evidence>
<dbReference type="GO" id="GO:0016301">
    <property type="term" value="F:kinase activity"/>
    <property type="evidence" value="ECO:0007669"/>
    <property type="project" value="UniProtKB-KW"/>
</dbReference>
<evidence type="ECO:0000256" key="1">
    <source>
        <dbReference type="ARBA" id="ARBA00010688"/>
    </source>
</evidence>
<dbReference type="EMBL" id="JAJCIS010000003">
    <property type="protein sequence ID" value="MCB7387127.1"/>
    <property type="molecule type" value="Genomic_DNA"/>
</dbReference>
<dbReference type="InterPro" id="IPR011611">
    <property type="entry name" value="PfkB_dom"/>
</dbReference>
<evidence type="ECO:0000256" key="3">
    <source>
        <dbReference type="ARBA" id="ARBA00022741"/>
    </source>
</evidence>
<dbReference type="Gene3D" id="3.40.1190.20">
    <property type="match status" value="1"/>
</dbReference>
<dbReference type="InterPro" id="IPR002139">
    <property type="entry name" value="Ribo/fructo_kinase"/>
</dbReference>
<evidence type="ECO:0000256" key="2">
    <source>
        <dbReference type="ARBA" id="ARBA00022679"/>
    </source>
</evidence>
<dbReference type="PRINTS" id="PR00990">
    <property type="entry name" value="RIBOKINASE"/>
</dbReference>
<dbReference type="Proteomes" id="UP001299546">
    <property type="component" value="Unassembled WGS sequence"/>
</dbReference>
<dbReference type="InterPro" id="IPR002173">
    <property type="entry name" value="Carboh/pur_kinase_PfkB_CS"/>
</dbReference>
<keyword evidence="2 6" id="KW-0808">Transferase</keyword>
<dbReference type="PANTHER" id="PTHR43085:SF1">
    <property type="entry name" value="PSEUDOURIDINE KINASE-RELATED"/>
    <property type="match status" value="1"/>
</dbReference>